<organism evidence="1 2">
    <name type="scientific">Flavobacterium luteum</name>
    <dbReference type="NCBI Taxonomy" id="2026654"/>
    <lineage>
        <taxon>Bacteria</taxon>
        <taxon>Pseudomonadati</taxon>
        <taxon>Bacteroidota</taxon>
        <taxon>Flavobacteriia</taxon>
        <taxon>Flavobacteriales</taxon>
        <taxon>Flavobacteriaceae</taxon>
        <taxon>Flavobacterium</taxon>
    </lineage>
</organism>
<evidence type="ECO:0000313" key="2">
    <source>
        <dbReference type="Proteomes" id="UP000490922"/>
    </source>
</evidence>
<accession>A0A7J5AG35</accession>
<protein>
    <submittedName>
        <fullName evidence="1">DUF4302 domain-containing protein</fullName>
    </submittedName>
</protein>
<dbReference type="OrthoDB" id="1150854at2"/>
<gene>
    <name evidence="1" type="ORF">F6464_04335</name>
</gene>
<keyword evidence="2" id="KW-1185">Reference proteome</keyword>
<dbReference type="AlphaFoldDB" id="A0A7J5AG35"/>
<comment type="caution">
    <text evidence="1">The sequence shown here is derived from an EMBL/GenBank/DDBJ whole genome shotgun (WGS) entry which is preliminary data.</text>
</comment>
<dbReference type="Pfam" id="PF14135">
    <property type="entry name" value="DUF4302"/>
    <property type="match status" value="1"/>
</dbReference>
<dbReference type="Proteomes" id="UP000490922">
    <property type="component" value="Unassembled WGS sequence"/>
</dbReference>
<dbReference type="InterPro" id="IPR025396">
    <property type="entry name" value="DUF4302"/>
</dbReference>
<name>A0A7J5AG35_9FLAO</name>
<proteinExistence type="predicted"/>
<reference evidence="1 2" key="1">
    <citation type="submission" date="2019-09" db="EMBL/GenBank/DDBJ databases">
        <title>Flavobacterium sp. nov., isolated from glacier ice.</title>
        <authorList>
            <person name="Liu Q."/>
        </authorList>
    </citation>
    <scope>NUCLEOTIDE SEQUENCE [LARGE SCALE GENOMIC DNA]</scope>
    <source>
        <strain evidence="1 2">NBRC 112527</strain>
    </source>
</reference>
<dbReference type="EMBL" id="WAEM01000002">
    <property type="protein sequence ID" value="KAB1156587.1"/>
    <property type="molecule type" value="Genomic_DNA"/>
</dbReference>
<sequence>MKMKNLIKLILILIITLQFVGCENKEDITVFDQNATERLNTRTKELSDILLSSEYGWKAVYFTDSTQLGGFTHLFKFKDLKNVDMASDFDEDTSISSSEYKLELGSTVSLLFTTRNRIHLLSDSDNYPTAELRGQGYKGDFQFLYYGQENGEIIFRTNRSFEELRFVKATAQDWGDLAKNTTIRANLTGTIDSSLFKFLETNDGNTIEKFDFNYDVPSRFADATPIDVSSDETKSFAIAYTPTGIIVKPALTVNGQKLSVFTYDSETKNFVATGTGGVSAIIGSTNIPPLLTDDYKDLLSGNPETGFGYIAEYLEGASSNSPLFESIINEINAGLPPGVAIDRVQFIFNDGPFNYVAYTFTGGKKAILHLFTTTEDEINKAIIFTPGAWQENGKTIAAPAFLKNLDDQIMNSSGLYVKKENFNIAFSNDIYTFTSTTTPFRITTYSFQ</sequence>
<evidence type="ECO:0000313" key="1">
    <source>
        <dbReference type="EMBL" id="KAB1156587.1"/>
    </source>
</evidence>